<evidence type="ECO:0008006" key="9">
    <source>
        <dbReference type="Google" id="ProtNLM"/>
    </source>
</evidence>
<name>A0ABN6M839_9BACT</name>
<evidence type="ECO:0000256" key="2">
    <source>
        <dbReference type="ARBA" id="ARBA00009677"/>
    </source>
</evidence>
<dbReference type="PANTHER" id="PTHR30435:SF19">
    <property type="entry name" value="FLAGELLAR BASAL-BODY ROD PROTEIN FLGG"/>
    <property type="match status" value="1"/>
</dbReference>
<dbReference type="Pfam" id="PF00460">
    <property type="entry name" value="Flg_bb_rod"/>
    <property type="match status" value="1"/>
</dbReference>
<proteinExistence type="inferred from homology"/>
<evidence type="ECO:0000313" key="8">
    <source>
        <dbReference type="Proteomes" id="UP000830055"/>
    </source>
</evidence>
<evidence type="ECO:0000259" key="6">
    <source>
        <dbReference type="Pfam" id="PF06429"/>
    </source>
</evidence>
<dbReference type="InterPro" id="IPR010930">
    <property type="entry name" value="Flg_bb/hook_C_dom"/>
</dbReference>
<protein>
    <recommendedName>
        <fullName evidence="9">Flagellar basal body rod protein</fullName>
    </recommendedName>
</protein>
<dbReference type="Pfam" id="PF06429">
    <property type="entry name" value="Flg_bbr_C"/>
    <property type="match status" value="1"/>
</dbReference>
<sequence length="117" mass="12432">MLSPLATSLSGLQAFSTRLQSNANNIANAATEGFKRTRVLNTAQPEGGVRSHSETVAPQGATHYEETTTGLVLVESSTVDLAAELPDMQLNKLLYRASLKALQTADEMLGSLLETKA</sequence>
<feature type="domain" description="Flagellar basal body rod protein N-terminal" evidence="5">
    <location>
        <begin position="6"/>
        <end position="35"/>
    </location>
</feature>
<keyword evidence="3" id="KW-0975">Bacterial flagellum</keyword>
<gene>
    <name evidence="7" type="ORF">DPPLL_24450</name>
</gene>
<keyword evidence="8" id="KW-1185">Reference proteome</keyword>
<evidence type="ECO:0000259" key="5">
    <source>
        <dbReference type="Pfam" id="PF00460"/>
    </source>
</evidence>
<comment type="subcellular location">
    <subcellularLocation>
        <location evidence="1">Bacterial flagellum basal body</location>
    </subcellularLocation>
</comment>
<reference evidence="7 8" key="1">
    <citation type="submission" date="2022-01" db="EMBL/GenBank/DDBJ databases">
        <title>Desulfofustis limnae sp. nov., a novel mesophilic sulfate-reducing bacterium isolated from marsh soil.</title>
        <authorList>
            <person name="Watanabe M."/>
            <person name="Takahashi A."/>
            <person name="Kojima H."/>
            <person name="Fukui M."/>
        </authorList>
    </citation>
    <scope>NUCLEOTIDE SEQUENCE [LARGE SCALE GENOMIC DNA]</scope>
    <source>
        <strain evidence="7 8">PPLL</strain>
    </source>
</reference>
<dbReference type="Proteomes" id="UP000830055">
    <property type="component" value="Chromosome"/>
</dbReference>
<feature type="domain" description="Flagellar basal-body/hook protein C-terminal" evidence="6">
    <location>
        <begin position="74"/>
        <end position="113"/>
    </location>
</feature>
<comment type="similarity">
    <text evidence="2">Belongs to the flagella basal body rod proteins family.</text>
</comment>
<dbReference type="InterPro" id="IPR001444">
    <property type="entry name" value="Flag_bb_rod_N"/>
</dbReference>
<accession>A0ABN6M839</accession>
<evidence type="ECO:0000256" key="3">
    <source>
        <dbReference type="ARBA" id="ARBA00023143"/>
    </source>
</evidence>
<dbReference type="EMBL" id="AP025516">
    <property type="protein sequence ID" value="BDD88080.1"/>
    <property type="molecule type" value="Genomic_DNA"/>
</dbReference>
<dbReference type="PANTHER" id="PTHR30435">
    <property type="entry name" value="FLAGELLAR PROTEIN"/>
    <property type="match status" value="1"/>
</dbReference>
<evidence type="ECO:0000256" key="4">
    <source>
        <dbReference type="SAM" id="MobiDB-lite"/>
    </source>
</evidence>
<evidence type="ECO:0000256" key="1">
    <source>
        <dbReference type="ARBA" id="ARBA00004117"/>
    </source>
</evidence>
<feature type="region of interest" description="Disordered" evidence="4">
    <location>
        <begin position="42"/>
        <end position="61"/>
    </location>
</feature>
<organism evidence="7 8">
    <name type="scientific">Desulfofustis limnaeus</name>
    <dbReference type="NCBI Taxonomy" id="2740163"/>
    <lineage>
        <taxon>Bacteria</taxon>
        <taxon>Pseudomonadati</taxon>
        <taxon>Thermodesulfobacteriota</taxon>
        <taxon>Desulfobulbia</taxon>
        <taxon>Desulfobulbales</taxon>
        <taxon>Desulfocapsaceae</taxon>
        <taxon>Desulfofustis</taxon>
    </lineage>
</organism>
<evidence type="ECO:0000313" key="7">
    <source>
        <dbReference type="EMBL" id="BDD88080.1"/>
    </source>
</evidence>
<dbReference type="RefSeq" id="WP_284151470.1">
    <property type="nucleotide sequence ID" value="NZ_AP025516.1"/>
</dbReference>